<dbReference type="Proteomes" id="UP000075884">
    <property type="component" value="Unassembled WGS sequence"/>
</dbReference>
<dbReference type="PANTHER" id="PTHR47331:SF1">
    <property type="entry name" value="GAG-LIKE PROTEIN"/>
    <property type="match status" value="1"/>
</dbReference>
<dbReference type="InterPro" id="IPR036397">
    <property type="entry name" value="RNaseH_sf"/>
</dbReference>
<dbReference type="VEuPathDB" id="VectorBase:ADIR010820"/>
<reference evidence="2" key="2">
    <citation type="submission" date="2020-05" db="UniProtKB">
        <authorList>
            <consortium name="EnsemblMetazoa"/>
        </authorList>
    </citation>
    <scope>IDENTIFICATION</scope>
    <source>
        <strain evidence="2">WRAIR2</strain>
    </source>
</reference>
<proteinExistence type="predicted"/>
<dbReference type="PANTHER" id="PTHR47331">
    <property type="entry name" value="PHD-TYPE DOMAIN-CONTAINING PROTEIN"/>
    <property type="match status" value="1"/>
</dbReference>
<accession>A0A182NT30</accession>
<dbReference type="InterPro" id="IPR041588">
    <property type="entry name" value="Integrase_H2C2"/>
</dbReference>
<reference evidence="3" key="1">
    <citation type="submission" date="2013-03" db="EMBL/GenBank/DDBJ databases">
        <title>The Genome Sequence of Anopheles dirus WRAIR2.</title>
        <authorList>
            <consortium name="The Broad Institute Genomics Platform"/>
            <person name="Neafsey D.E."/>
            <person name="Walton C."/>
            <person name="Walker B."/>
            <person name="Young S.K."/>
            <person name="Zeng Q."/>
            <person name="Gargeya S."/>
            <person name="Fitzgerald M."/>
            <person name="Haas B."/>
            <person name="Abouelleil A."/>
            <person name="Allen A.W."/>
            <person name="Alvarado L."/>
            <person name="Arachchi H.M."/>
            <person name="Berlin A.M."/>
            <person name="Chapman S.B."/>
            <person name="Gainer-Dewar J."/>
            <person name="Goldberg J."/>
            <person name="Griggs A."/>
            <person name="Gujja S."/>
            <person name="Hansen M."/>
            <person name="Howarth C."/>
            <person name="Imamovic A."/>
            <person name="Ireland A."/>
            <person name="Larimer J."/>
            <person name="McCowan C."/>
            <person name="Murphy C."/>
            <person name="Pearson M."/>
            <person name="Poon T.W."/>
            <person name="Priest M."/>
            <person name="Roberts A."/>
            <person name="Saif S."/>
            <person name="Shea T."/>
            <person name="Sisk P."/>
            <person name="Sykes S."/>
            <person name="Wortman J."/>
            <person name="Nusbaum C."/>
            <person name="Birren B."/>
        </authorList>
    </citation>
    <scope>NUCLEOTIDE SEQUENCE [LARGE SCALE GENOMIC DNA]</scope>
    <source>
        <strain evidence="3">WRAIR2</strain>
    </source>
</reference>
<feature type="domain" description="Integrase catalytic" evidence="1">
    <location>
        <begin position="224"/>
        <end position="362"/>
    </location>
</feature>
<dbReference type="Gene3D" id="3.30.420.10">
    <property type="entry name" value="Ribonuclease H-like superfamily/Ribonuclease H"/>
    <property type="match status" value="1"/>
</dbReference>
<dbReference type="STRING" id="7168.A0A182NT30"/>
<dbReference type="GO" id="GO:0003676">
    <property type="term" value="F:nucleic acid binding"/>
    <property type="evidence" value="ECO:0007669"/>
    <property type="project" value="InterPro"/>
</dbReference>
<dbReference type="AlphaFoldDB" id="A0A182NT30"/>
<dbReference type="Pfam" id="PF17921">
    <property type="entry name" value="Integrase_H2C2"/>
    <property type="match status" value="1"/>
</dbReference>
<protein>
    <recommendedName>
        <fullName evidence="1">Integrase catalytic domain-containing protein</fullName>
    </recommendedName>
</protein>
<evidence type="ECO:0000259" key="1">
    <source>
        <dbReference type="PROSITE" id="PS50994"/>
    </source>
</evidence>
<name>A0A182NT30_9DIPT</name>
<dbReference type="EnsemblMetazoa" id="ADIR010820-RA">
    <property type="protein sequence ID" value="ADIR010820-PA"/>
    <property type="gene ID" value="ADIR010820"/>
</dbReference>
<dbReference type="PROSITE" id="PS50994">
    <property type="entry name" value="INTEGRASE"/>
    <property type="match status" value="1"/>
</dbReference>
<evidence type="ECO:0000313" key="3">
    <source>
        <dbReference type="Proteomes" id="UP000075884"/>
    </source>
</evidence>
<dbReference type="SUPFAM" id="SSF53098">
    <property type="entry name" value="Ribonuclease H-like"/>
    <property type="match status" value="1"/>
</dbReference>
<dbReference type="InterPro" id="IPR012337">
    <property type="entry name" value="RNaseH-like_sf"/>
</dbReference>
<dbReference type="InterPro" id="IPR001584">
    <property type="entry name" value="Integrase_cat-core"/>
</dbReference>
<evidence type="ECO:0000313" key="2">
    <source>
        <dbReference type="EnsemblMetazoa" id="ADIR010820-PA"/>
    </source>
</evidence>
<dbReference type="GO" id="GO:0015074">
    <property type="term" value="P:DNA integration"/>
    <property type="evidence" value="ECO:0007669"/>
    <property type="project" value="InterPro"/>
</dbReference>
<sequence>MHLAEDKWPESSVSSSCEAAASEQRISTVNCAAIERSHQYIFTLYSSFSKLRRIVAYWVQYFKRRYKQQEYTGTGLTTQDLKEAEIVLCRLAQQDHFSQETKALKQNKPLPASSKLKWLHPQLGADGVIRVGGRLSKSLLPEDTKHPLVVPNGHPLAFLLMDHFHKVCLHAGPQRMLSTSRQRYWIIGGRNIARRIYYQCLTCFRARPSSSETLMADLPSTRVTPGRPFSITGIDYCGPVFVKGAHRRAVATKAYVAIFVCFITRAVHIELVSNLTTEAFLSALRRFIARRGLPKELHSDNATNFKGPTMEKAKYNIPLFNGESNFENWGFRVQTVLDAEGVWNVVTNEDSRNIGSLYRAKP</sequence>
<keyword evidence="3" id="KW-1185">Reference proteome</keyword>
<organism evidence="2 3">
    <name type="scientific">Anopheles dirus</name>
    <dbReference type="NCBI Taxonomy" id="7168"/>
    <lineage>
        <taxon>Eukaryota</taxon>
        <taxon>Metazoa</taxon>
        <taxon>Ecdysozoa</taxon>
        <taxon>Arthropoda</taxon>
        <taxon>Hexapoda</taxon>
        <taxon>Insecta</taxon>
        <taxon>Pterygota</taxon>
        <taxon>Neoptera</taxon>
        <taxon>Endopterygota</taxon>
        <taxon>Diptera</taxon>
        <taxon>Nematocera</taxon>
        <taxon>Culicoidea</taxon>
        <taxon>Culicidae</taxon>
        <taxon>Anophelinae</taxon>
        <taxon>Anopheles</taxon>
    </lineage>
</organism>